<dbReference type="InterPro" id="IPR012341">
    <property type="entry name" value="6hp_glycosidase-like_sf"/>
</dbReference>
<reference evidence="5 6" key="1">
    <citation type="submission" date="2019-01" db="EMBL/GenBank/DDBJ databases">
        <title>Filimonas sp. strain TTM-71.</title>
        <authorList>
            <person name="Chen W.-M."/>
        </authorList>
    </citation>
    <scope>NUCLEOTIDE SEQUENCE [LARGE SCALE GENOMIC DNA]</scope>
    <source>
        <strain evidence="5 6">TTM-71</strain>
    </source>
</reference>
<dbReference type="Pfam" id="PF14498">
    <property type="entry name" value="Glyco_hyd_65N_2"/>
    <property type="match status" value="1"/>
</dbReference>
<organism evidence="5 6">
    <name type="scientific">Filimonas effusa</name>
    <dbReference type="NCBI Taxonomy" id="2508721"/>
    <lineage>
        <taxon>Bacteria</taxon>
        <taxon>Pseudomonadati</taxon>
        <taxon>Bacteroidota</taxon>
        <taxon>Chitinophagia</taxon>
        <taxon>Chitinophagales</taxon>
        <taxon>Chitinophagaceae</taxon>
        <taxon>Filimonas</taxon>
    </lineage>
</organism>
<dbReference type="SUPFAM" id="SSF48208">
    <property type="entry name" value="Six-hairpin glycosidases"/>
    <property type="match status" value="1"/>
</dbReference>
<dbReference type="OrthoDB" id="9768507at2"/>
<sequence>MKYSFAIFNLLAAVFYCSGSQLQAQSASPSPLQLWYRQPAANWNEALPLGNGQLGAMDWGGAATACFQLNEHTLWTGGPAPLDPNKEAIKYLSQVRAALFRDSIKEAISLLRQMQGPNTQMYQPMGDLLIRQSFTGEPAQYQRQLNLSTASTLTSFQVNGVTYTRQAFISAPDNVMQIHIKANRPGALSFETVVQHPLPYYKMITTDNQIVLAGKARINSDADGNLYSDDSQCAGMRFQFRVKLAATDGQVTTTDSSLQVNNATEAILLVAGATSFNGYDKCPDKDGKNEAAITTEYIQKALTKTAQQRWNAHLKDYRSFFNRVSLDLGASANSALPTDKRLAAYKKGDADPALEALYFQYGRYLLISCSRPGGQPANLQGMWNKELSPPWRSNYTTNINLQMNYWPAEVCNLSEMTEPLIRHIQRLAKNGTATASEYYHAKGWVVHHNTDIWAQTNPVGEGAGDPKWANWSLGSPWLSQHLYEHYRFTGNKRYLRDTAYPLMKTAALFCLDWLVEKDGWLVTAPSTSPENEYILPGGTKGTVTVASTMDMEIIWDLFTNIMEASNVLGIDQDFAALVKQKRSQLRPFQIGRKGNLVEWYADWEDTDPKHRHVSHLFGLHPGREISPLLDSAIANACRRTLEIRGDGGTGWSKAWKINFWARLLDGNHAYKMLGELLRYSTLDNLFDTHPPFQIDGNFGATAGIAEMLLQSHLNEIQLLPALPNAWEKGNVKGLVARGGFEIELFWEKGKLTKAFILSRNGAPCKLATNNKITIKGISTTSKQQTVNSNIQYITTFTTKPGTRYEVTGLL</sequence>
<name>A0A4V1M9W4_9BACT</name>
<feature type="domain" description="Glycosyl hydrolase family 95 N-terminal" evidence="2">
    <location>
        <begin position="34"/>
        <end position="278"/>
    </location>
</feature>
<feature type="domain" description="Glycosyl hydrolase family 95 catalytic" evidence="4">
    <location>
        <begin position="307"/>
        <end position="708"/>
    </location>
</feature>
<keyword evidence="1" id="KW-0732">Signal</keyword>
<dbReference type="Proteomes" id="UP000290545">
    <property type="component" value="Unassembled WGS sequence"/>
</dbReference>
<dbReference type="InterPro" id="IPR008928">
    <property type="entry name" value="6-hairpin_glycosidase_sf"/>
</dbReference>
<evidence type="ECO:0000259" key="4">
    <source>
        <dbReference type="Pfam" id="PF22124"/>
    </source>
</evidence>
<dbReference type="InterPro" id="IPR016518">
    <property type="entry name" value="Alpha-L-fucosidase"/>
</dbReference>
<dbReference type="InterPro" id="IPR049053">
    <property type="entry name" value="AFCA-like_C"/>
</dbReference>
<dbReference type="FunFam" id="1.50.10.10:FF:000028">
    <property type="entry name" value="Alpha-L-fucosidase 2"/>
    <property type="match status" value="1"/>
</dbReference>
<evidence type="ECO:0000259" key="2">
    <source>
        <dbReference type="Pfam" id="PF14498"/>
    </source>
</evidence>
<gene>
    <name evidence="5" type="ORF">ESB13_13245</name>
</gene>
<feature type="domain" description="Alpha fucosidase A-like C-terminal" evidence="3">
    <location>
        <begin position="710"/>
        <end position="806"/>
    </location>
</feature>
<keyword evidence="6" id="KW-1185">Reference proteome</keyword>
<protein>
    <submittedName>
        <fullName evidence="5">Glycoside hydrolase family 95 protein</fullName>
    </submittedName>
</protein>
<dbReference type="PANTHER" id="PTHR31084">
    <property type="entry name" value="ALPHA-L-FUCOSIDASE 2"/>
    <property type="match status" value="1"/>
</dbReference>
<dbReference type="PANTHER" id="PTHR31084:SF0">
    <property type="entry name" value="ALPHA-L-FUCOSIDASE 2"/>
    <property type="match status" value="1"/>
</dbReference>
<dbReference type="AlphaFoldDB" id="A0A4V1M9W4"/>
<dbReference type="InterPro" id="IPR027414">
    <property type="entry name" value="GH95_N_dom"/>
</dbReference>
<evidence type="ECO:0000313" key="5">
    <source>
        <dbReference type="EMBL" id="RXK83084.1"/>
    </source>
</evidence>
<dbReference type="EMBL" id="SDHZ01000002">
    <property type="protein sequence ID" value="RXK83084.1"/>
    <property type="molecule type" value="Genomic_DNA"/>
</dbReference>
<dbReference type="GO" id="GO:0005975">
    <property type="term" value="P:carbohydrate metabolic process"/>
    <property type="evidence" value="ECO:0007669"/>
    <property type="project" value="InterPro"/>
</dbReference>
<accession>A0A4V1M9W4</accession>
<dbReference type="Pfam" id="PF22124">
    <property type="entry name" value="Glyco_hydro_95_cat"/>
    <property type="match status" value="1"/>
</dbReference>
<comment type="caution">
    <text evidence="5">The sequence shown here is derived from an EMBL/GenBank/DDBJ whole genome shotgun (WGS) entry which is preliminary data.</text>
</comment>
<evidence type="ECO:0000259" key="3">
    <source>
        <dbReference type="Pfam" id="PF21307"/>
    </source>
</evidence>
<evidence type="ECO:0000256" key="1">
    <source>
        <dbReference type="SAM" id="SignalP"/>
    </source>
</evidence>
<keyword evidence="5" id="KW-0378">Hydrolase</keyword>
<dbReference type="PIRSF" id="PIRSF007663">
    <property type="entry name" value="UCP007663"/>
    <property type="match status" value="1"/>
</dbReference>
<feature type="signal peptide" evidence="1">
    <location>
        <begin position="1"/>
        <end position="24"/>
    </location>
</feature>
<dbReference type="RefSeq" id="WP_129004040.1">
    <property type="nucleotide sequence ID" value="NZ_SDHZ01000002.1"/>
</dbReference>
<dbReference type="InterPro" id="IPR054363">
    <property type="entry name" value="GH95_cat"/>
</dbReference>
<evidence type="ECO:0000313" key="6">
    <source>
        <dbReference type="Proteomes" id="UP000290545"/>
    </source>
</evidence>
<proteinExistence type="predicted"/>
<dbReference type="Pfam" id="PF21307">
    <property type="entry name" value="Glyco_hydro_95_C"/>
    <property type="match status" value="1"/>
</dbReference>
<feature type="chain" id="PRO_5020875744" evidence="1">
    <location>
        <begin position="25"/>
        <end position="810"/>
    </location>
</feature>
<dbReference type="Gene3D" id="1.50.10.10">
    <property type="match status" value="1"/>
</dbReference>
<dbReference type="GO" id="GO:0004560">
    <property type="term" value="F:alpha-L-fucosidase activity"/>
    <property type="evidence" value="ECO:0007669"/>
    <property type="project" value="InterPro"/>
</dbReference>